<protein>
    <submittedName>
        <fullName evidence="1">Uncharacterized protein</fullName>
    </submittedName>
</protein>
<evidence type="ECO:0000313" key="1">
    <source>
        <dbReference type="Ensembl" id="ENSPLAP00000000586.1"/>
    </source>
</evidence>
<keyword evidence="2" id="KW-1185">Reference proteome</keyword>
<dbReference type="Proteomes" id="UP000261500">
    <property type="component" value="Unplaced"/>
</dbReference>
<dbReference type="GeneTree" id="ENSGT00910000147748"/>
<accession>A0A3B3TJT8</accession>
<evidence type="ECO:0000313" key="2">
    <source>
        <dbReference type="Proteomes" id="UP000261500"/>
    </source>
</evidence>
<reference evidence="1" key="1">
    <citation type="submission" date="2025-08" db="UniProtKB">
        <authorList>
            <consortium name="Ensembl"/>
        </authorList>
    </citation>
    <scope>IDENTIFICATION</scope>
</reference>
<dbReference type="Ensembl" id="ENSPLAT00000016188.1">
    <property type="protein sequence ID" value="ENSPLAP00000000586.1"/>
    <property type="gene ID" value="ENSPLAG00000001426.1"/>
</dbReference>
<organism evidence="1 2">
    <name type="scientific">Poecilia latipinna</name>
    <name type="common">sailfin molly</name>
    <dbReference type="NCBI Taxonomy" id="48699"/>
    <lineage>
        <taxon>Eukaryota</taxon>
        <taxon>Metazoa</taxon>
        <taxon>Chordata</taxon>
        <taxon>Craniata</taxon>
        <taxon>Vertebrata</taxon>
        <taxon>Euteleostomi</taxon>
        <taxon>Actinopterygii</taxon>
        <taxon>Neopterygii</taxon>
        <taxon>Teleostei</taxon>
        <taxon>Neoteleostei</taxon>
        <taxon>Acanthomorphata</taxon>
        <taxon>Ovalentaria</taxon>
        <taxon>Atherinomorphae</taxon>
        <taxon>Cyprinodontiformes</taxon>
        <taxon>Poeciliidae</taxon>
        <taxon>Poeciliinae</taxon>
        <taxon>Poecilia</taxon>
    </lineage>
</organism>
<sequence length="144" mass="16416">AMEPHGHLPFSLGSLGPARLRRSVREKQETHKLQHVPVEDVVVGEALPVEKVPEELPQVRVVGLVVEPQRATKVQVGRELGWRRQEGMMRISRTNRFKMTHFSSDVPLTGVSFAEHLNREEEVKAVMKMSLGQGTRRNEENRHD</sequence>
<reference evidence="1" key="2">
    <citation type="submission" date="2025-09" db="UniProtKB">
        <authorList>
            <consortium name="Ensembl"/>
        </authorList>
    </citation>
    <scope>IDENTIFICATION</scope>
</reference>
<name>A0A3B3TJT8_9TELE</name>
<dbReference type="AlphaFoldDB" id="A0A3B3TJT8"/>
<proteinExistence type="predicted"/>